<accession>A0AAN8FS41</accession>
<keyword evidence="3" id="KW-1185">Reference proteome</keyword>
<sequence>IRYERREPPGAQVFTRVSRTVSSHIPSRTRGSDMPEMSLPSHPLR</sequence>
<evidence type="ECO:0000256" key="1">
    <source>
        <dbReference type="SAM" id="MobiDB-lite"/>
    </source>
</evidence>
<dbReference type="AlphaFoldDB" id="A0AAN8FS41"/>
<protein>
    <submittedName>
        <fullName evidence="2">Uncharacterized protein</fullName>
    </submittedName>
</protein>
<dbReference type="Proteomes" id="UP001331761">
    <property type="component" value="Unassembled WGS sequence"/>
</dbReference>
<feature type="compositionally biased region" description="Polar residues" evidence="1">
    <location>
        <begin position="15"/>
        <end position="26"/>
    </location>
</feature>
<evidence type="ECO:0000313" key="3">
    <source>
        <dbReference type="Proteomes" id="UP001331761"/>
    </source>
</evidence>
<dbReference type="EMBL" id="WIXE01004550">
    <property type="protein sequence ID" value="KAK5982935.1"/>
    <property type="molecule type" value="Genomic_DNA"/>
</dbReference>
<evidence type="ECO:0000313" key="2">
    <source>
        <dbReference type="EMBL" id="KAK5982935.1"/>
    </source>
</evidence>
<gene>
    <name evidence="2" type="ORF">GCK32_019259</name>
</gene>
<comment type="caution">
    <text evidence="2">The sequence shown here is derived from an EMBL/GenBank/DDBJ whole genome shotgun (WGS) entry which is preliminary data.</text>
</comment>
<feature type="non-terminal residue" evidence="2">
    <location>
        <position position="1"/>
    </location>
</feature>
<proteinExistence type="predicted"/>
<organism evidence="2 3">
    <name type="scientific">Trichostrongylus colubriformis</name>
    <name type="common">Black scour worm</name>
    <dbReference type="NCBI Taxonomy" id="6319"/>
    <lineage>
        <taxon>Eukaryota</taxon>
        <taxon>Metazoa</taxon>
        <taxon>Ecdysozoa</taxon>
        <taxon>Nematoda</taxon>
        <taxon>Chromadorea</taxon>
        <taxon>Rhabditida</taxon>
        <taxon>Rhabditina</taxon>
        <taxon>Rhabditomorpha</taxon>
        <taxon>Strongyloidea</taxon>
        <taxon>Trichostrongylidae</taxon>
        <taxon>Trichostrongylus</taxon>
    </lineage>
</organism>
<name>A0AAN8FS41_TRICO</name>
<reference evidence="2 3" key="1">
    <citation type="submission" date="2019-10" db="EMBL/GenBank/DDBJ databases">
        <title>Assembly and Annotation for the nematode Trichostrongylus colubriformis.</title>
        <authorList>
            <person name="Martin J."/>
        </authorList>
    </citation>
    <scope>NUCLEOTIDE SEQUENCE [LARGE SCALE GENOMIC DNA]</scope>
    <source>
        <strain evidence="2">G859</strain>
        <tissue evidence="2">Whole worm</tissue>
    </source>
</reference>
<feature type="region of interest" description="Disordered" evidence="1">
    <location>
        <begin position="1"/>
        <end position="45"/>
    </location>
</feature>